<reference evidence="2 3" key="1">
    <citation type="submission" date="2024-09" db="EMBL/GenBank/DDBJ databases">
        <authorList>
            <person name="Sun Q."/>
            <person name="Mori K."/>
        </authorList>
    </citation>
    <scope>NUCLEOTIDE SEQUENCE [LARGE SCALE GENOMIC DNA]</scope>
    <source>
        <strain evidence="2 3">JCM 1342</strain>
    </source>
</reference>
<evidence type="ECO:0000259" key="1">
    <source>
        <dbReference type="PROSITE" id="PS51352"/>
    </source>
</evidence>
<name>A0ABV5T1P9_9MICO</name>
<comment type="caution">
    <text evidence="2">The sequence shown here is derived from an EMBL/GenBank/DDBJ whole genome shotgun (WGS) entry which is preliminary data.</text>
</comment>
<dbReference type="Gene3D" id="3.40.30.10">
    <property type="entry name" value="Glutaredoxin"/>
    <property type="match status" value="1"/>
</dbReference>
<evidence type="ECO:0000313" key="3">
    <source>
        <dbReference type="Proteomes" id="UP001589611"/>
    </source>
</evidence>
<gene>
    <name evidence="2" type="ORF">ACFFPJ_12130</name>
</gene>
<dbReference type="RefSeq" id="WP_344713480.1">
    <property type="nucleotide sequence ID" value="NZ_BAAAWH010000001.1"/>
</dbReference>
<accession>A0ABV5T1P9</accession>
<proteinExistence type="predicted"/>
<dbReference type="InterPro" id="IPR041017">
    <property type="entry name" value="Thioredoxin_10"/>
</dbReference>
<dbReference type="InterPro" id="IPR036249">
    <property type="entry name" value="Thioredoxin-like_sf"/>
</dbReference>
<dbReference type="PANTHER" id="PTHR42852:SF13">
    <property type="entry name" value="PROTEIN DIPZ"/>
    <property type="match status" value="1"/>
</dbReference>
<keyword evidence="3" id="KW-1185">Reference proteome</keyword>
<organism evidence="2 3">
    <name type="scientific">Microbacterium terregens</name>
    <dbReference type="NCBI Taxonomy" id="69363"/>
    <lineage>
        <taxon>Bacteria</taxon>
        <taxon>Bacillati</taxon>
        <taxon>Actinomycetota</taxon>
        <taxon>Actinomycetes</taxon>
        <taxon>Micrococcales</taxon>
        <taxon>Microbacteriaceae</taxon>
        <taxon>Microbacterium</taxon>
    </lineage>
</organism>
<protein>
    <submittedName>
        <fullName evidence="2">Thioredoxin</fullName>
    </submittedName>
</protein>
<dbReference type="EMBL" id="JBHMBE010000003">
    <property type="protein sequence ID" value="MFB9646541.1"/>
    <property type="molecule type" value="Genomic_DNA"/>
</dbReference>
<dbReference type="Gene3D" id="2.60.120.260">
    <property type="entry name" value="Galactose-binding domain-like"/>
    <property type="match status" value="1"/>
</dbReference>
<dbReference type="PROSITE" id="PS51352">
    <property type="entry name" value="THIOREDOXIN_2"/>
    <property type="match status" value="1"/>
</dbReference>
<dbReference type="InterPro" id="IPR013766">
    <property type="entry name" value="Thioredoxin_domain"/>
</dbReference>
<sequence length="358" mass="39467">MSERLSSEIDDGTVRPADRGGLFRSIAHRLAGDTEVLPIEGRLPSFDRATGWLNSEPLTPAALRGRVVLVDFWTYTCVNWLRTLPYLAAWNRKYTDAGLSIIGVHTPEFGFEHDVTNVRTQVQNLRVDYAVAVDNDYGVWDEFANHYWPALYIADAEGRIRFHHFGEGEYERTEMVIQRLLIDAGAAGVDRDLVLVEPTGLEVGADWRSLQSPETYLGYGQSSGFASDDPAAYDRPRAYAGAARLPLNSWDLSGNWTVARHAVVAEGPGGRISFAFHARDVNLVMGPGTAGTRIPFRVLLDGEVVSESRGTDVEPDGTGSVVDQRTYQLIRQPGPITDRVFGIEFLSPGAEAYCVTFG</sequence>
<feature type="domain" description="Thioredoxin" evidence="1">
    <location>
        <begin position="37"/>
        <end position="182"/>
    </location>
</feature>
<dbReference type="PANTHER" id="PTHR42852">
    <property type="entry name" value="THIOL:DISULFIDE INTERCHANGE PROTEIN DSBE"/>
    <property type="match status" value="1"/>
</dbReference>
<evidence type="ECO:0000313" key="2">
    <source>
        <dbReference type="EMBL" id="MFB9646541.1"/>
    </source>
</evidence>
<dbReference type="InterPro" id="IPR050553">
    <property type="entry name" value="Thioredoxin_ResA/DsbE_sf"/>
</dbReference>
<dbReference type="Pfam" id="PF17991">
    <property type="entry name" value="Thioredoxin_10"/>
    <property type="match status" value="1"/>
</dbReference>
<dbReference type="Proteomes" id="UP001589611">
    <property type="component" value="Unassembled WGS sequence"/>
</dbReference>
<dbReference type="SUPFAM" id="SSF52833">
    <property type="entry name" value="Thioredoxin-like"/>
    <property type="match status" value="1"/>
</dbReference>